<reference evidence="3" key="1">
    <citation type="submission" date="2023-07" db="EMBL/GenBank/DDBJ databases">
        <title>30 novel species of actinomycetes from the DSMZ collection.</title>
        <authorList>
            <person name="Nouioui I."/>
        </authorList>
    </citation>
    <scope>NUCLEOTIDE SEQUENCE [LARGE SCALE GENOMIC DNA]</scope>
    <source>
        <strain evidence="3">DSM 44918</strain>
    </source>
</reference>
<keyword evidence="3" id="KW-1185">Reference proteome</keyword>
<organism evidence="2 3">
    <name type="scientific">Streptomyces millisiae</name>
    <dbReference type="NCBI Taxonomy" id="3075542"/>
    <lineage>
        <taxon>Bacteria</taxon>
        <taxon>Bacillati</taxon>
        <taxon>Actinomycetota</taxon>
        <taxon>Actinomycetes</taxon>
        <taxon>Kitasatosporales</taxon>
        <taxon>Streptomycetaceae</taxon>
        <taxon>Streptomyces</taxon>
    </lineage>
</organism>
<keyword evidence="1" id="KW-0472">Membrane</keyword>
<gene>
    <name evidence="2" type="ORF">RNC47_36145</name>
</gene>
<dbReference type="Proteomes" id="UP001183420">
    <property type="component" value="Unassembled WGS sequence"/>
</dbReference>
<name>A0ABU2M3C1_9ACTN</name>
<proteinExistence type="predicted"/>
<protein>
    <recommendedName>
        <fullName evidence="4">Acyltransferase</fullName>
    </recommendedName>
</protein>
<comment type="caution">
    <text evidence="2">The sequence shown here is derived from an EMBL/GenBank/DDBJ whole genome shotgun (WGS) entry which is preliminary data.</text>
</comment>
<keyword evidence="1" id="KW-1133">Transmembrane helix</keyword>
<dbReference type="EMBL" id="JAVREM010000188">
    <property type="protein sequence ID" value="MDT0323743.1"/>
    <property type="molecule type" value="Genomic_DNA"/>
</dbReference>
<keyword evidence="1" id="KW-0812">Transmembrane</keyword>
<feature type="transmembrane region" description="Helical" evidence="1">
    <location>
        <begin position="71"/>
        <end position="90"/>
    </location>
</feature>
<evidence type="ECO:0000313" key="2">
    <source>
        <dbReference type="EMBL" id="MDT0323743.1"/>
    </source>
</evidence>
<feature type="transmembrane region" description="Helical" evidence="1">
    <location>
        <begin position="169"/>
        <end position="194"/>
    </location>
</feature>
<feature type="non-terminal residue" evidence="2">
    <location>
        <position position="1"/>
    </location>
</feature>
<dbReference type="RefSeq" id="WP_311605090.1">
    <property type="nucleotide sequence ID" value="NZ_JAVREM010000188.1"/>
</dbReference>
<feature type="transmembrane region" description="Helical" evidence="1">
    <location>
        <begin position="26"/>
        <end position="51"/>
    </location>
</feature>
<evidence type="ECO:0008006" key="4">
    <source>
        <dbReference type="Google" id="ProtNLM"/>
    </source>
</evidence>
<evidence type="ECO:0000313" key="3">
    <source>
        <dbReference type="Proteomes" id="UP001183420"/>
    </source>
</evidence>
<evidence type="ECO:0000256" key="1">
    <source>
        <dbReference type="SAM" id="Phobius"/>
    </source>
</evidence>
<sequence length="203" mass="22666">TVHALIVLWLANYCVKRYGWSLLKGCLVLSFPVNYGWNLLVEGFVMTRLGWETYDPGFGPHITWANGAQWTLVWTVGLMCVWPNVIAYWAGKPPVRGLNHIERFCGLARFTRPRTSASGPVGSGGSLSGTGASAATVVKSAPLVREAEYDSFLNYEVTIPRWRFEVARFGAWCLVFQVSFFMMLIVPLVLMRVITGHDSIYAP</sequence>
<accession>A0ABU2M3C1</accession>